<name>A0ABD3GN69_9MARC</name>
<dbReference type="GO" id="GO:0016491">
    <property type="term" value="F:oxidoreductase activity"/>
    <property type="evidence" value="ECO:0007669"/>
    <property type="project" value="UniProtKB-KW"/>
</dbReference>
<keyword evidence="1" id="KW-0560">Oxidoreductase</keyword>
<dbReference type="AlphaFoldDB" id="A0ABD3GN69"/>
<evidence type="ECO:0000256" key="1">
    <source>
        <dbReference type="ARBA" id="ARBA00023002"/>
    </source>
</evidence>
<keyword evidence="2" id="KW-1133">Transmembrane helix</keyword>
<dbReference type="EMBL" id="JBJQOH010000007">
    <property type="protein sequence ID" value="KAL3680670.1"/>
    <property type="molecule type" value="Genomic_DNA"/>
</dbReference>
<dbReference type="Proteomes" id="UP001633002">
    <property type="component" value="Unassembled WGS sequence"/>
</dbReference>
<evidence type="ECO:0000313" key="4">
    <source>
        <dbReference type="EMBL" id="KAL3680670.1"/>
    </source>
</evidence>
<keyword evidence="2" id="KW-0472">Membrane</keyword>
<evidence type="ECO:0000256" key="2">
    <source>
        <dbReference type="SAM" id="Phobius"/>
    </source>
</evidence>
<keyword evidence="5" id="KW-1185">Reference proteome</keyword>
<gene>
    <name evidence="4" type="ORF">R1sor_023626</name>
</gene>
<dbReference type="InterPro" id="IPR050369">
    <property type="entry name" value="RBOH/FRE"/>
</dbReference>
<protein>
    <recommendedName>
        <fullName evidence="3">Ferric reductase NAD binding domain-containing protein</fullName>
    </recommendedName>
</protein>
<feature type="transmembrane region" description="Helical" evidence="2">
    <location>
        <begin position="56"/>
        <end position="73"/>
    </location>
</feature>
<dbReference type="PANTHER" id="PTHR11972:SF194">
    <property type="entry name" value="FAD-BINDING FR-TYPE DOMAIN-CONTAINING PROTEIN"/>
    <property type="match status" value="1"/>
</dbReference>
<feature type="transmembrane region" description="Helical" evidence="2">
    <location>
        <begin position="552"/>
        <end position="579"/>
    </location>
</feature>
<dbReference type="SUPFAM" id="SSF52343">
    <property type="entry name" value="Ferredoxin reductase-like, C-terminal NADP-linked domain"/>
    <property type="match status" value="1"/>
</dbReference>
<comment type="caution">
    <text evidence="4">The sequence shown here is derived from an EMBL/GenBank/DDBJ whole genome shotgun (WGS) entry which is preliminary data.</text>
</comment>
<feature type="transmembrane region" description="Helical" evidence="2">
    <location>
        <begin position="487"/>
        <end position="511"/>
    </location>
</feature>
<feature type="transmembrane region" description="Helical" evidence="2">
    <location>
        <begin position="140"/>
        <end position="159"/>
    </location>
</feature>
<dbReference type="InterPro" id="IPR013121">
    <property type="entry name" value="Fe_red_NAD-bd_6"/>
</dbReference>
<sequence>MAAFFAKISLLLILWGLFLFWWAEWLIYPTSAWTDYKNQAIKNTSSDFLGLNGPYYLMWTLPVFLFAMIALLLSGSSTEISRQLESSLDMKAMPYKELLIRRRTSELPKWRQFLVKISSAFWTQPILVRTPMGVLTVVDLLVISLVGFTFLWIFCYPLLPSLDKIDAAPEDPTFDRWMNKLGRVGHWTGRGWYICAHGSPLPPHFQRVPVLRLLNVPFEHAVRYLRWLGHFSLRVWILWTHSIVYSLHMYLTSGEVRTPKAIFEWVRYGCSLLAGVISMLAGIVMWNFVMLFFIDRFLRAVQSRKAISVLSAQVLPSGLIKLKFPKSPSLKYSALGMIYINMPSVSNFHCTIHSAQPRARQRRTTRFAGGVGITPFMAIIRDLLCRYERGQESLPENVELIWCVPREKDLGTLRDLSPAQIYPEFTTSKQKINVRCFVTRENIGDSKESKAAGGEAFLPFDSEETVFSGTDHDQPRKEVTHIGESNLWIAAVIAAATTGFIIIFGIFHIAIVRPNNHSDQAFFYDDMMMKMDMSGASDAEAAEPQGKAFPTVLAVTFLFVSMFLGVVVFGGAVVLAWMWSKRSLSKTSFVTSKSSPNLNSVTGGATDLEENQPTLLDQAAIVGGSRPSIAGLFEDVVEKHSDEEELCVLVSGPESLQEGVACACRSRNFRYCNTQFQFYSTSFDL</sequence>
<evidence type="ECO:0000313" key="5">
    <source>
        <dbReference type="Proteomes" id="UP001633002"/>
    </source>
</evidence>
<evidence type="ECO:0000259" key="3">
    <source>
        <dbReference type="Pfam" id="PF08030"/>
    </source>
</evidence>
<accession>A0ABD3GN69</accession>
<organism evidence="4 5">
    <name type="scientific">Riccia sorocarpa</name>
    <dbReference type="NCBI Taxonomy" id="122646"/>
    <lineage>
        <taxon>Eukaryota</taxon>
        <taxon>Viridiplantae</taxon>
        <taxon>Streptophyta</taxon>
        <taxon>Embryophyta</taxon>
        <taxon>Marchantiophyta</taxon>
        <taxon>Marchantiopsida</taxon>
        <taxon>Marchantiidae</taxon>
        <taxon>Marchantiales</taxon>
        <taxon>Ricciaceae</taxon>
        <taxon>Riccia</taxon>
    </lineage>
</organism>
<proteinExistence type="predicted"/>
<feature type="domain" description="Ferric reductase NAD binding" evidence="3">
    <location>
        <begin position="367"/>
        <end position="453"/>
    </location>
</feature>
<dbReference type="Gene3D" id="3.40.50.80">
    <property type="entry name" value="Nucleotide-binding domain of ferredoxin-NADP reductase (FNR) module"/>
    <property type="match status" value="2"/>
</dbReference>
<keyword evidence="2" id="KW-0812">Transmembrane</keyword>
<reference evidence="4 5" key="1">
    <citation type="submission" date="2024-09" db="EMBL/GenBank/DDBJ databases">
        <title>Chromosome-scale assembly of Riccia sorocarpa.</title>
        <authorList>
            <person name="Paukszto L."/>
        </authorList>
    </citation>
    <scope>NUCLEOTIDE SEQUENCE [LARGE SCALE GENOMIC DNA]</scope>
    <source>
        <strain evidence="4">LP-2024</strain>
        <tissue evidence="4">Aerial parts of the thallus</tissue>
    </source>
</reference>
<dbReference type="InterPro" id="IPR039261">
    <property type="entry name" value="FNR_nucleotide-bd"/>
</dbReference>
<dbReference type="PANTHER" id="PTHR11972">
    <property type="entry name" value="NADPH OXIDASE"/>
    <property type="match status" value="1"/>
</dbReference>
<dbReference type="Pfam" id="PF08030">
    <property type="entry name" value="NAD_binding_6"/>
    <property type="match status" value="1"/>
</dbReference>
<feature type="transmembrane region" description="Helical" evidence="2">
    <location>
        <begin position="233"/>
        <end position="251"/>
    </location>
</feature>
<feature type="transmembrane region" description="Helical" evidence="2">
    <location>
        <begin position="271"/>
        <end position="294"/>
    </location>
</feature>